<accession>A0A9Q0KBN6</accession>
<dbReference type="PANTHER" id="PTHR33917">
    <property type="entry name" value="PROTEIN EXECUTER 1, CHLOROPLASTIC"/>
    <property type="match status" value="1"/>
</dbReference>
<gene>
    <name evidence="2" type="ORF">NE237_019324</name>
</gene>
<comment type="caution">
    <text evidence="2">The sequence shown here is derived from an EMBL/GenBank/DDBJ whole genome shotgun (WGS) entry which is preliminary data.</text>
</comment>
<dbReference type="Pfam" id="PF12014">
    <property type="entry name" value="Cyclin_D1_bind"/>
    <property type="match status" value="1"/>
</dbReference>
<reference evidence="2" key="1">
    <citation type="journal article" date="2023" name="Plant J.">
        <title>The genome of the king protea, Protea cynaroides.</title>
        <authorList>
            <person name="Chang J."/>
            <person name="Duong T.A."/>
            <person name="Schoeman C."/>
            <person name="Ma X."/>
            <person name="Roodt D."/>
            <person name="Barker N."/>
            <person name="Li Z."/>
            <person name="Van de Peer Y."/>
            <person name="Mizrachi E."/>
        </authorList>
    </citation>
    <scope>NUCLEOTIDE SEQUENCE</scope>
    <source>
        <tissue evidence="2">Young leaves</tissue>
    </source>
</reference>
<dbReference type="InterPro" id="IPR044680">
    <property type="entry name" value="EX1/2"/>
</dbReference>
<dbReference type="EMBL" id="JAMYWD010000007">
    <property type="protein sequence ID" value="KAJ4967475.1"/>
    <property type="molecule type" value="Genomic_DNA"/>
</dbReference>
<proteinExistence type="predicted"/>
<evidence type="ECO:0000256" key="1">
    <source>
        <dbReference type="SAM" id="MobiDB-lite"/>
    </source>
</evidence>
<dbReference type="GO" id="GO:0010343">
    <property type="term" value="P:singlet oxygen-mediated programmed cell death"/>
    <property type="evidence" value="ECO:0007669"/>
    <property type="project" value="InterPro"/>
</dbReference>
<dbReference type="OrthoDB" id="722566at2759"/>
<feature type="region of interest" description="Disordered" evidence="1">
    <location>
        <begin position="585"/>
        <end position="608"/>
    </location>
</feature>
<feature type="compositionally biased region" description="Polar residues" evidence="1">
    <location>
        <begin position="301"/>
        <end position="315"/>
    </location>
</feature>
<evidence type="ECO:0000313" key="2">
    <source>
        <dbReference type="EMBL" id="KAJ4967475.1"/>
    </source>
</evidence>
<dbReference type="AlphaFoldDB" id="A0A9Q0KBN6"/>
<feature type="region of interest" description="Disordered" evidence="1">
    <location>
        <begin position="392"/>
        <end position="414"/>
    </location>
</feature>
<feature type="compositionally biased region" description="Polar residues" evidence="1">
    <location>
        <begin position="593"/>
        <end position="602"/>
    </location>
</feature>
<organism evidence="2 3">
    <name type="scientific">Protea cynaroides</name>
    <dbReference type="NCBI Taxonomy" id="273540"/>
    <lineage>
        <taxon>Eukaryota</taxon>
        <taxon>Viridiplantae</taxon>
        <taxon>Streptophyta</taxon>
        <taxon>Embryophyta</taxon>
        <taxon>Tracheophyta</taxon>
        <taxon>Spermatophyta</taxon>
        <taxon>Magnoliopsida</taxon>
        <taxon>Proteales</taxon>
        <taxon>Proteaceae</taxon>
        <taxon>Protea</taxon>
    </lineage>
</organism>
<protein>
    <recommendedName>
        <fullName evidence="4">Protein EXECUTER 1, chloroplastic</fullName>
    </recommendedName>
</protein>
<dbReference type="Proteomes" id="UP001141806">
    <property type="component" value="Unassembled WGS sequence"/>
</dbReference>
<name>A0A9Q0KBN6_9MAGN</name>
<dbReference type="PANTHER" id="PTHR33917:SF3">
    <property type="entry name" value="PROTEIN EXECUTER 1, CHLOROPLASTIC"/>
    <property type="match status" value="1"/>
</dbReference>
<evidence type="ECO:0000313" key="3">
    <source>
        <dbReference type="Proteomes" id="UP001141806"/>
    </source>
</evidence>
<keyword evidence="3" id="KW-1185">Reference proteome</keyword>
<dbReference type="GO" id="GO:0042651">
    <property type="term" value="C:thylakoid membrane"/>
    <property type="evidence" value="ECO:0007669"/>
    <property type="project" value="TreeGrafter"/>
</dbReference>
<sequence length="758" mass="85287">MASISAPHFPSSTYTDHNPHKFSFRDSKLPVSSSSRQFLSFKKPVALHSPLEASDPAICRCQNRSDSPSPQDDFVHRRWDSVLQEVVRKTIKRLDDYKKSYWNQSKNDSSVDVAEEEDKEVEAWDWDRWTKHFGEVEEQERIVSILKSQLDDAVYREDFEEAAKVKVAIAAAATKDTVGSVISHFKRAIREERYCDAAFFRDHAGAGLMGWWAGISKNSDDPYGRIIRISAEHGKYVARSYSPRQLATSTAGVPLFEVFLTVSDDGEYKQQAVYLNRNRGNAGTLTKFSRSSDSGDIINPLTGSNEGKSNLSSVGSDTEDERERDDDSDVADGLSSFQNILRDMIPGVKVKVLKVTAPGKVDRDLFSKVMKDIIEDEDGEKDVELENMETEEVKAEADQDNDEVKTDTSDGIVDSREEGGEMAVKVVIGGLAQKLSSNIPPKDPLRVPAMLERTSRLSFTFSIKEDDRRIEAGGRVHTSRDNSTGLRGRRSVDHVMSDLAKFIIAREKIPMKVLKDVGELLYLTLSQAQNRQPLSGTTVFNRIDVPPSSDPLTGLYIGAHGLYTSEVIHLRRKFGMWQEDGTQKPPNLEFYGNGSQKPQNLESYEDGTQDPPNLEFYEYVEAFKLTGDPYVPAGQVAFRAKVGKQNQLPHKGIIPEEFGVIARYRGQGRLAEPGFQNPRWVDGELVILDGKYIKGGPVVGFVYWAPEYQFLTLSVEQERFTFSKVLFLFIFAQIDCWTMRSLSGMFIRGLLIHAHWLL</sequence>
<feature type="compositionally biased region" description="Acidic residues" evidence="1">
    <location>
        <begin position="317"/>
        <end position="330"/>
    </location>
</feature>
<evidence type="ECO:0008006" key="4">
    <source>
        <dbReference type="Google" id="ProtNLM"/>
    </source>
</evidence>
<feature type="region of interest" description="Disordered" evidence="1">
    <location>
        <begin position="294"/>
        <end position="331"/>
    </location>
</feature>